<organism evidence="5 6">
    <name type="scientific">Xylocopilactobacillus apicola</name>
    <dbReference type="NCBI Taxonomy" id="2932184"/>
    <lineage>
        <taxon>Bacteria</taxon>
        <taxon>Bacillati</taxon>
        <taxon>Bacillota</taxon>
        <taxon>Bacilli</taxon>
        <taxon>Lactobacillales</taxon>
        <taxon>Lactobacillaceae</taxon>
        <taxon>Xylocopilactobacillus</taxon>
    </lineage>
</organism>
<dbReference type="AlphaFoldDB" id="A0AAU9CZK0"/>
<evidence type="ECO:0000256" key="4">
    <source>
        <dbReference type="ARBA" id="ARBA00023163"/>
    </source>
</evidence>
<dbReference type="KEGG" id="xap:XA3_18930"/>
<dbReference type="InterPro" id="IPR036390">
    <property type="entry name" value="WH_DNA-bd_sf"/>
</dbReference>
<keyword evidence="3" id="KW-0238">DNA-binding</keyword>
<keyword evidence="4" id="KW-0804">Transcription</keyword>
<dbReference type="RefSeq" id="WP_317635245.1">
    <property type="nucleotide sequence ID" value="NZ_AP026802.1"/>
</dbReference>
<dbReference type="Proteomes" id="UP001321861">
    <property type="component" value="Chromosome"/>
</dbReference>
<accession>A0AAU9CZK0</accession>
<protein>
    <recommendedName>
        <fullName evidence="7">Penicillinase repressor</fullName>
    </recommendedName>
</protein>
<reference evidence="5 6" key="1">
    <citation type="journal article" date="2023" name="Microbiol. Spectr.">
        <title>Symbiosis of Carpenter Bees with Uncharacterized Lactic Acid Bacteria Showing NAD Auxotrophy.</title>
        <authorList>
            <person name="Kawasaki S."/>
            <person name="Ozawa K."/>
            <person name="Mori T."/>
            <person name="Yamamoto A."/>
            <person name="Ito M."/>
            <person name="Ohkuma M."/>
            <person name="Sakamoto M."/>
            <person name="Matsutani M."/>
        </authorList>
    </citation>
    <scope>NUCLEOTIDE SEQUENCE [LARGE SCALE GENOMIC DNA]</scope>
    <source>
        <strain evidence="5 6">XA3</strain>
    </source>
</reference>
<evidence type="ECO:0008006" key="7">
    <source>
        <dbReference type="Google" id="ProtNLM"/>
    </source>
</evidence>
<dbReference type="InterPro" id="IPR036388">
    <property type="entry name" value="WH-like_DNA-bd_sf"/>
</dbReference>
<name>A0AAU9CZK0_9LACO</name>
<proteinExistence type="inferred from homology"/>
<dbReference type="EMBL" id="AP026802">
    <property type="protein sequence ID" value="BDR59452.1"/>
    <property type="molecule type" value="Genomic_DNA"/>
</dbReference>
<evidence type="ECO:0000313" key="5">
    <source>
        <dbReference type="EMBL" id="BDR59452.1"/>
    </source>
</evidence>
<dbReference type="InterPro" id="IPR005650">
    <property type="entry name" value="BlaI_family"/>
</dbReference>
<dbReference type="Pfam" id="PF03965">
    <property type="entry name" value="Penicillinase_R"/>
    <property type="match status" value="1"/>
</dbReference>
<evidence type="ECO:0000256" key="1">
    <source>
        <dbReference type="ARBA" id="ARBA00011046"/>
    </source>
</evidence>
<dbReference type="GO" id="GO:0003677">
    <property type="term" value="F:DNA binding"/>
    <property type="evidence" value="ECO:0007669"/>
    <property type="project" value="UniProtKB-KW"/>
</dbReference>
<dbReference type="SUPFAM" id="SSF46785">
    <property type="entry name" value="Winged helix' DNA-binding domain"/>
    <property type="match status" value="1"/>
</dbReference>
<evidence type="ECO:0000256" key="2">
    <source>
        <dbReference type="ARBA" id="ARBA00023015"/>
    </source>
</evidence>
<dbReference type="Gene3D" id="1.10.10.10">
    <property type="entry name" value="Winged helix-like DNA-binding domain superfamily/Winged helix DNA-binding domain"/>
    <property type="match status" value="1"/>
</dbReference>
<evidence type="ECO:0000313" key="6">
    <source>
        <dbReference type="Proteomes" id="UP001321861"/>
    </source>
</evidence>
<gene>
    <name evidence="5" type="ORF">XA3_18930</name>
</gene>
<evidence type="ECO:0000256" key="3">
    <source>
        <dbReference type="ARBA" id="ARBA00023125"/>
    </source>
</evidence>
<comment type="similarity">
    <text evidence="1">Belongs to the BlaI transcriptional regulatory family.</text>
</comment>
<keyword evidence="6" id="KW-1185">Reference proteome</keyword>
<dbReference type="GO" id="GO:0045892">
    <property type="term" value="P:negative regulation of DNA-templated transcription"/>
    <property type="evidence" value="ECO:0007669"/>
    <property type="project" value="InterPro"/>
</dbReference>
<sequence>MKRLTVLEEEVMDVLWGTDQALSSQEISTLKEGLDANTSQTLLRRLRNKKFVEVVRIELRKKSLTRIYRPNISESDYLKSYISERGMKSLVSGFVPDHLDDLDGYTEDIVNTIKHKAEELRNN</sequence>
<keyword evidence="2" id="KW-0805">Transcription regulation</keyword>